<evidence type="ECO:0000313" key="1">
    <source>
        <dbReference type="EMBL" id="MFL4469434.1"/>
    </source>
</evidence>
<evidence type="ECO:0000313" key="2">
    <source>
        <dbReference type="Proteomes" id="UP001627408"/>
    </source>
</evidence>
<reference evidence="1 2" key="1">
    <citation type="submission" date="2024-08" db="EMBL/GenBank/DDBJ databases">
        <title>Tateyamaria sp. nov., isolated from marine algae.</title>
        <authorList>
            <person name="Choi B.J."/>
            <person name="Kim J.M."/>
            <person name="Lee J.K."/>
            <person name="Choi D.G."/>
            <person name="Bayburt H."/>
            <person name="Baek J.H."/>
            <person name="Han D.M."/>
            <person name="Jeon C.O."/>
        </authorList>
    </citation>
    <scope>NUCLEOTIDE SEQUENCE [LARGE SCALE GENOMIC DNA]</scope>
    <source>
        <strain evidence="1 2">KMU-156</strain>
    </source>
</reference>
<dbReference type="SUPFAM" id="SSF54909">
    <property type="entry name" value="Dimeric alpha+beta barrel"/>
    <property type="match status" value="1"/>
</dbReference>
<gene>
    <name evidence="1" type="ORF">ACERZ8_05945</name>
</gene>
<keyword evidence="2" id="KW-1185">Reference proteome</keyword>
<accession>A0ABW8UUV8</accession>
<name>A0ABW8UUV8_9RHOB</name>
<organism evidence="1 2">
    <name type="scientific">Tateyamaria armeniaca</name>
    <dbReference type="NCBI Taxonomy" id="2518930"/>
    <lineage>
        <taxon>Bacteria</taxon>
        <taxon>Pseudomonadati</taxon>
        <taxon>Pseudomonadota</taxon>
        <taxon>Alphaproteobacteria</taxon>
        <taxon>Rhodobacterales</taxon>
        <taxon>Roseobacteraceae</taxon>
        <taxon>Tateyamaria</taxon>
    </lineage>
</organism>
<sequence length="104" mass="10668">MPKFMFAYHGGGMPETPEEGARMMAAWNDWYADMGEALVDGGAPVGQSMTVSKSGVASDGGANPLSGYTVVQADTIETACEMAKGCPMIADGSGSVEVAPVIDM</sequence>
<proteinExistence type="predicted"/>
<comment type="caution">
    <text evidence="1">The sequence shown here is derived from an EMBL/GenBank/DDBJ whole genome shotgun (WGS) entry which is preliminary data.</text>
</comment>
<dbReference type="RefSeq" id="WP_407591277.1">
    <property type="nucleotide sequence ID" value="NZ_JBHDIY010000002.1"/>
</dbReference>
<dbReference type="Gene3D" id="3.30.70.1060">
    <property type="entry name" value="Dimeric alpha+beta barrel"/>
    <property type="match status" value="1"/>
</dbReference>
<protein>
    <submittedName>
        <fullName evidence="1">YciI family protein</fullName>
    </submittedName>
</protein>
<dbReference type="EMBL" id="JBHDIY010000002">
    <property type="protein sequence ID" value="MFL4469434.1"/>
    <property type="molecule type" value="Genomic_DNA"/>
</dbReference>
<dbReference type="InterPro" id="IPR011008">
    <property type="entry name" value="Dimeric_a/b-barrel"/>
</dbReference>
<dbReference type="Proteomes" id="UP001627408">
    <property type="component" value="Unassembled WGS sequence"/>
</dbReference>